<comment type="caution">
    <text evidence="1">The sequence shown here is derived from an EMBL/GenBank/DDBJ whole genome shotgun (WGS) entry which is preliminary data.</text>
</comment>
<organism evidence="1 2">
    <name type="scientific">Pseudomonas putida</name>
    <name type="common">Arthrobacter siderocapsulatus</name>
    <dbReference type="NCBI Taxonomy" id="303"/>
    <lineage>
        <taxon>Bacteria</taxon>
        <taxon>Pseudomonadati</taxon>
        <taxon>Pseudomonadota</taxon>
        <taxon>Gammaproteobacteria</taxon>
        <taxon>Pseudomonadales</taxon>
        <taxon>Pseudomonadaceae</taxon>
        <taxon>Pseudomonas</taxon>
    </lineage>
</organism>
<proteinExistence type="predicted"/>
<sequence length="71" mass="7768">MVIDTRMKRIHDDLEHTADGMEQLARGLAGHAVYLQNSVHAEDAVEVNARVSGLTDSVNELRAVASSIEPR</sequence>
<dbReference type="EMBL" id="MKZO01000021">
    <property type="protein sequence ID" value="OLS62603.1"/>
    <property type="molecule type" value="Genomic_DNA"/>
</dbReference>
<gene>
    <name evidence="1" type="ORF">PSEMO_25530</name>
</gene>
<dbReference type="AlphaFoldDB" id="A0A1Q9R5C8"/>
<protein>
    <submittedName>
        <fullName evidence="1">Uncharacterized protein</fullName>
    </submittedName>
</protein>
<accession>A0A1Q9R5C8</accession>
<evidence type="ECO:0000313" key="1">
    <source>
        <dbReference type="EMBL" id="OLS62603.1"/>
    </source>
</evidence>
<dbReference type="Proteomes" id="UP000186736">
    <property type="component" value="Unassembled WGS sequence"/>
</dbReference>
<reference evidence="1 2" key="1">
    <citation type="submission" date="2016-10" db="EMBL/GenBank/DDBJ databases">
        <title>Genome Sequence of Pseudomonas putida GM4FR.</title>
        <authorList>
            <person name="Poehlein A."/>
            <person name="Wemheuer F."/>
            <person name="Hollensteiner J."/>
            <person name="Wemheuer B."/>
        </authorList>
    </citation>
    <scope>NUCLEOTIDE SEQUENCE [LARGE SCALE GENOMIC DNA]</scope>
    <source>
        <strain evidence="1 2">GM4FR</strain>
    </source>
</reference>
<name>A0A1Q9R5C8_PSEPU</name>
<evidence type="ECO:0000313" key="2">
    <source>
        <dbReference type="Proteomes" id="UP000186736"/>
    </source>
</evidence>